<dbReference type="EMBL" id="JARBHB010000007">
    <property type="protein sequence ID" value="KAJ8879382.1"/>
    <property type="molecule type" value="Genomic_DNA"/>
</dbReference>
<evidence type="ECO:0000313" key="1">
    <source>
        <dbReference type="EMBL" id="KAJ8879382.1"/>
    </source>
</evidence>
<sequence>MCENAKPIPGTEKLHAFLPVMSQEITVKRFSNETVDRGFVMSCYGSGWWSEYVLIVSECYREVHICFLHPRGVSPSYAYPQHSDIINISIGDVHTTVDPRTANGRTYVLPAFETKTSDDQLRKWKT</sequence>
<name>A0ABQ9H521_9NEOP</name>
<evidence type="ECO:0000313" key="2">
    <source>
        <dbReference type="Proteomes" id="UP001159363"/>
    </source>
</evidence>
<proteinExistence type="predicted"/>
<protein>
    <submittedName>
        <fullName evidence="1">Uncharacterized protein</fullName>
    </submittedName>
</protein>
<gene>
    <name evidence="1" type="ORF">PR048_019990</name>
</gene>
<reference evidence="1 2" key="1">
    <citation type="submission" date="2023-02" db="EMBL/GenBank/DDBJ databases">
        <title>LHISI_Scaffold_Assembly.</title>
        <authorList>
            <person name="Stuart O.P."/>
            <person name="Cleave R."/>
            <person name="Magrath M.J.L."/>
            <person name="Mikheyev A.S."/>
        </authorList>
    </citation>
    <scope>NUCLEOTIDE SEQUENCE [LARGE SCALE GENOMIC DNA]</scope>
    <source>
        <strain evidence="1">Daus_M_001</strain>
        <tissue evidence="1">Leg muscle</tissue>
    </source>
</reference>
<dbReference type="Proteomes" id="UP001159363">
    <property type="component" value="Chromosome 6"/>
</dbReference>
<comment type="caution">
    <text evidence="1">The sequence shown here is derived from an EMBL/GenBank/DDBJ whole genome shotgun (WGS) entry which is preliminary data.</text>
</comment>
<organism evidence="1 2">
    <name type="scientific">Dryococelus australis</name>
    <dbReference type="NCBI Taxonomy" id="614101"/>
    <lineage>
        <taxon>Eukaryota</taxon>
        <taxon>Metazoa</taxon>
        <taxon>Ecdysozoa</taxon>
        <taxon>Arthropoda</taxon>
        <taxon>Hexapoda</taxon>
        <taxon>Insecta</taxon>
        <taxon>Pterygota</taxon>
        <taxon>Neoptera</taxon>
        <taxon>Polyneoptera</taxon>
        <taxon>Phasmatodea</taxon>
        <taxon>Verophasmatodea</taxon>
        <taxon>Anareolatae</taxon>
        <taxon>Phasmatidae</taxon>
        <taxon>Eurycanthinae</taxon>
        <taxon>Dryococelus</taxon>
    </lineage>
</organism>
<accession>A0ABQ9H521</accession>
<keyword evidence="2" id="KW-1185">Reference proteome</keyword>